<evidence type="ECO:0000256" key="11">
    <source>
        <dbReference type="ARBA" id="ARBA00026107"/>
    </source>
</evidence>
<dbReference type="EMBL" id="MDYX01000046">
    <property type="protein sequence ID" value="KAF9630909.1"/>
    <property type="molecule type" value="Genomic_DNA"/>
</dbReference>
<dbReference type="SMART" id="SM01217">
    <property type="entry name" value="Fn3_like"/>
    <property type="match status" value="1"/>
</dbReference>
<dbReference type="InterPro" id="IPR036962">
    <property type="entry name" value="Glyco_hydro_3_N_sf"/>
</dbReference>
<keyword evidence="6" id="KW-0325">Glycoprotein</keyword>
<evidence type="ECO:0000256" key="6">
    <source>
        <dbReference type="ARBA" id="ARBA00023180"/>
    </source>
</evidence>
<evidence type="ECO:0000256" key="5">
    <source>
        <dbReference type="ARBA" id="ARBA00022801"/>
    </source>
</evidence>
<reference evidence="13" key="2">
    <citation type="journal article" date="2018" name="DNA Res.">
        <title>Comparative genome and transcriptome analyses reveal adaptations to opportunistic infections in woody plant degrading pathogens of Botryosphaeriaceae.</title>
        <authorList>
            <person name="Yan J.Y."/>
            <person name="Zhao W.S."/>
            <person name="Chen Z."/>
            <person name="Xing Q.K."/>
            <person name="Zhang W."/>
            <person name="Chethana K.W.T."/>
            <person name="Xue M.F."/>
            <person name="Xu J.P."/>
            <person name="Phillips A.J.L."/>
            <person name="Wang Y."/>
            <person name="Liu J.H."/>
            <person name="Liu M."/>
            <person name="Zhou Y."/>
            <person name="Jayawardena R.S."/>
            <person name="Manawasinghe I.S."/>
            <person name="Huang J.B."/>
            <person name="Qiao G.H."/>
            <person name="Fu C.Y."/>
            <person name="Guo F.F."/>
            <person name="Dissanayake A.J."/>
            <person name="Peng Y.L."/>
            <person name="Hyde K.D."/>
            <person name="Li X.H."/>
        </authorList>
    </citation>
    <scope>NUCLEOTIDE SEQUENCE</scope>
    <source>
        <strain evidence="13">CSS-01s</strain>
    </source>
</reference>
<dbReference type="Gene3D" id="3.40.50.1700">
    <property type="entry name" value="Glycoside hydrolase family 3 C-terminal domain"/>
    <property type="match status" value="1"/>
</dbReference>
<sequence>MHRIHALKHAGWLAFPTAEWSILTEDTSCNTPCPGNASATCGASYFIDVYKIQNPSAAPVNPAFPDCSRQPLCGTAICDTTLTPLKRAQGLVSLMNSTEKVQNLVNSAPGVPRLGVVPYQWWNEGLHGYAYSKGLGFTGSGDFSSATSFPQVINIGAAFDDNLVYSIATVISTETRAFSNRGLSGLDLWTPNIDPFKDPRWGRGPETPGEDPFHLQSYVQALLHGLEQPDASGHQKTVATCKHYAANDLEELDSGITRYSFDAQISAQDLSEYCLPPFKSCAVDSNVGAFMCSYNAVNGYPACASPHLLQTVLREHWGWDADDQWVTSDCDAVKVIETDHHFTNTSAVAAAVAFKAGTDLVCANSDWDGIQEAYDQNLLTDADLDRALSRLYASLVKIGYFDPADDQPYRQLGWESVNTLEAQRLAYDAAVAGTVLIKNDGILPLAKNKSIALIGPWANATTQMQGNYYGTAPYLKSPLSAAQALGIHVAYVLGSGINTPDPSASDAITAARNADVTIFMGGIDTSIETEMLDRDNLTWPDAQLSLIRSLRQLGKPTVVVQMGGGQIDDSELLSGNGSVNALLWAGYPGQEGGAALLDVIVGNAAPAGRLPVTQYPASYAEAVPATDMALRPGAGNAGLGRTYMWYTEDPVVRFGYGLHYTTFDFAWTETPSSTISIQDLVGSADEADWATTLRKTALSVSLAVTNTGTATSDYVSLLFMNSTAGPDPHPKKTLIAYTRAHDIAAGETSDVSLSLTVERLVRVDETGSRVLYPGTYTVFLDLSSELSFDFTLTGEAVTVERFPSS</sequence>
<comment type="catalytic activity">
    <reaction evidence="10">
        <text>Hydrolysis of (1-&gt;4)-beta-D-xylans, to remove successive D-xylose residues from the non-reducing termini.</text>
        <dbReference type="EC" id="3.2.1.37"/>
    </reaction>
</comment>
<dbReference type="InterPro" id="IPR044993">
    <property type="entry name" value="BXL"/>
</dbReference>
<dbReference type="GO" id="GO:0046556">
    <property type="term" value="F:alpha-L-arabinofuranosidase activity"/>
    <property type="evidence" value="ECO:0007669"/>
    <property type="project" value="TreeGrafter"/>
</dbReference>
<dbReference type="AlphaFoldDB" id="A0A8H7MCQ3"/>
<evidence type="ECO:0000256" key="10">
    <source>
        <dbReference type="ARBA" id="ARBA00024574"/>
    </source>
</evidence>
<dbReference type="Pfam" id="PF14310">
    <property type="entry name" value="Fn3-like"/>
    <property type="match status" value="1"/>
</dbReference>
<dbReference type="GO" id="GO:0031222">
    <property type="term" value="P:arabinan catabolic process"/>
    <property type="evidence" value="ECO:0007669"/>
    <property type="project" value="TreeGrafter"/>
</dbReference>
<dbReference type="UniPathway" id="UPA00114"/>
<protein>
    <recommendedName>
        <fullName evidence="11">xylan 1,4-beta-xylosidase</fullName>
        <ecNumber evidence="11">3.2.1.37</ecNumber>
    </recommendedName>
</protein>
<evidence type="ECO:0000256" key="1">
    <source>
        <dbReference type="ARBA" id="ARBA00004851"/>
    </source>
</evidence>
<evidence type="ECO:0000313" key="13">
    <source>
        <dbReference type="EMBL" id="KAF9630909.1"/>
    </source>
</evidence>
<gene>
    <name evidence="13" type="ORF">BFW01_g1780</name>
</gene>
<dbReference type="SUPFAM" id="SSF52279">
    <property type="entry name" value="Beta-D-glucan exohydrolase, C-terminal domain"/>
    <property type="match status" value="1"/>
</dbReference>
<keyword evidence="8" id="KW-0326">Glycosidase</keyword>
<dbReference type="Gene3D" id="3.20.20.300">
    <property type="entry name" value="Glycoside hydrolase, family 3, N-terminal domain"/>
    <property type="match status" value="1"/>
</dbReference>
<accession>A0A8H7MCQ3</accession>
<dbReference type="GO" id="GO:0009044">
    <property type="term" value="F:xylan 1,4-beta-xylosidase activity"/>
    <property type="evidence" value="ECO:0007669"/>
    <property type="project" value="UniProtKB-EC"/>
</dbReference>
<evidence type="ECO:0000256" key="2">
    <source>
        <dbReference type="ARBA" id="ARBA00005336"/>
    </source>
</evidence>
<dbReference type="Proteomes" id="UP000627934">
    <property type="component" value="Unassembled WGS sequence"/>
</dbReference>
<keyword evidence="5" id="KW-0378">Hydrolase</keyword>
<dbReference type="InterPro" id="IPR013783">
    <property type="entry name" value="Ig-like_fold"/>
</dbReference>
<dbReference type="SUPFAM" id="SSF51445">
    <property type="entry name" value="(Trans)glycosidases"/>
    <property type="match status" value="1"/>
</dbReference>
<keyword evidence="9" id="KW-0624">Polysaccharide degradation</keyword>
<evidence type="ECO:0000256" key="4">
    <source>
        <dbReference type="ARBA" id="ARBA00022729"/>
    </source>
</evidence>
<dbReference type="GO" id="GO:0045493">
    <property type="term" value="P:xylan catabolic process"/>
    <property type="evidence" value="ECO:0007669"/>
    <property type="project" value="UniProtKB-UniPathway"/>
</dbReference>
<keyword evidence="3" id="KW-0858">Xylan degradation</keyword>
<comment type="similarity">
    <text evidence="2">Belongs to the glycosyl hydrolase 3 family.</text>
</comment>
<comment type="caution">
    <text evidence="13">The sequence shown here is derived from an EMBL/GenBank/DDBJ whole genome shotgun (WGS) entry which is preliminary data.</text>
</comment>
<dbReference type="InterPro" id="IPR017853">
    <property type="entry name" value="GH"/>
</dbReference>
<evidence type="ECO:0000259" key="12">
    <source>
        <dbReference type="SMART" id="SM01217"/>
    </source>
</evidence>
<reference evidence="13" key="1">
    <citation type="submission" date="2016-08" db="EMBL/GenBank/DDBJ databases">
        <authorList>
            <person name="Yan J."/>
        </authorList>
    </citation>
    <scope>NUCLEOTIDE SEQUENCE</scope>
    <source>
        <strain evidence="13">CSS-01s</strain>
    </source>
</reference>
<keyword evidence="7" id="KW-0119">Carbohydrate metabolism</keyword>
<dbReference type="Gene3D" id="2.60.40.10">
    <property type="entry name" value="Immunoglobulins"/>
    <property type="match status" value="1"/>
</dbReference>
<dbReference type="PANTHER" id="PTHR42721">
    <property type="entry name" value="SUGAR HYDROLASE-RELATED"/>
    <property type="match status" value="1"/>
</dbReference>
<name>A0A8H7MCQ3_9PEZI</name>
<dbReference type="InterPro" id="IPR001764">
    <property type="entry name" value="Glyco_hydro_3_N"/>
</dbReference>
<proteinExistence type="inferred from homology"/>
<feature type="domain" description="Fibronectin type III-like" evidence="12">
    <location>
        <begin position="714"/>
        <end position="784"/>
    </location>
</feature>
<evidence type="ECO:0000256" key="8">
    <source>
        <dbReference type="ARBA" id="ARBA00023295"/>
    </source>
</evidence>
<evidence type="ECO:0000313" key="14">
    <source>
        <dbReference type="Proteomes" id="UP000627934"/>
    </source>
</evidence>
<dbReference type="InterPro" id="IPR026891">
    <property type="entry name" value="Fn3-like"/>
</dbReference>
<dbReference type="InterPro" id="IPR036881">
    <property type="entry name" value="Glyco_hydro_3_C_sf"/>
</dbReference>
<dbReference type="PANTHER" id="PTHR42721:SF3">
    <property type="entry name" value="BETA-D-XYLOSIDASE 5-RELATED"/>
    <property type="match status" value="1"/>
</dbReference>
<evidence type="ECO:0000256" key="9">
    <source>
        <dbReference type="ARBA" id="ARBA00023326"/>
    </source>
</evidence>
<dbReference type="Pfam" id="PF00933">
    <property type="entry name" value="Glyco_hydro_3"/>
    <property type="match status" value="1"/>
</dbReference>
<dbReference type="EC" id="3.2.1.37" evidence="11"/>
<dbReference type="Pfam" id="PF01915">
    <property type="entry name" value="Glyco_hydro_3_C"/>
    <property type="match status" value="1"/>
</dbReference>
<dbReference type="InterPro" id="IPR002772">
    <property type="entry name" value="Glyco_hydro_3_C"/>
</dbReference>
<keyword evidence="4" id="KW-0732">Signal</keyword>
<evidence type="ECO:0000256" key="3">
    <source>
        <dbReference type="ARBA" id="ARBA00022651"/>
    </source>
</evidence>
<evidence type="ECO:0000256" key="7">
    <source>
        <dbReference type="ARBA" id="ARBA00023277"/>
    </source>
</evidence>
<organism evidence="13 14">
    <name type="scientific">Lasiodiplodia theobromae</name>
    <dbReference type="NCBI Taxonomy" id="45133"/>
    <lineage>
        <taxon>Eukaryota</taxon>
        <taxon>Fungi</taxon>
        <taxon>Dikarya</taxon>
        <taxon>Ascomycota</taxon>
        <taxon>Pezizomycotina</taxon>
        <taxon>Dothideomycetes</taxon>
        <taxon>Dothideomycetes incertae sedis</taxon>
        <taxon>Botryosphaeriales</taxon>
        <taxon>Botryosphaeriaceae</taxon>
        <taxon>Lasiodiplodia</taxon>
    </lineage>
</organism>
<comment type="pathway">
    <text evidence="1">Glycan degradation; xylan degradation.</text>
</comment>